<dbReference type="Proteomes" id="UP001597138">
    <property type="component" value="Unassembled WGS sequence"/>
</dbReference>
<gene>
    <name evidence="1" type="ORF">ACFSC2_05135</name>
</gene>
<proteinExistence type="predicted"/>
<comment type="caution">
    <text evidence="1">The sequence shown here is derived from an EMBL/GenBank/DDBJ whole genome shotgun (WGS) entry which is preliminary data.</text>
</comment>
<keyword evidence="2" id="KW-1185">Reference proteome</keyword>
<accession>A0ABW4HAK4</accession>
<evidence type="ECO:0000313" key="2">
    <source>
        <dbReference type="Proteomes" id="UP001597138"/>
    </source>
</evidence>
<protein>
    <submittedName>
        <fullName evidence="1">Uncharacterized protein</fullName>
    </submittedName>
</protein>
<dbReference type="RefSeq" id="WP_379816637.1">
    <property type="nucleotide sequence ID" value="NZ_JBHUHW010000012.1"/>
</dbReference>
<sequence length="144" mass="16324">MNEVNLFFRKMLNKIKNSLLCKYLQVLLVGYFLISSLNISSSFGRIINDNAETYTVKGIACNFLKKVFKCDGVPEEVDDCETKDTKTTKLAKGIPAAEYLISIGNSIPKLYFLFETKGKNYVDNPIFSFGFHGKIHLRPPRINS</sequence>
<reference evidence="2" key="1">
    <citation type="journal article" date="2019" name="Int. J. Syst. Evol. Microbiol.">
        <title>The Global Catalogue of Microorganisms (GCM) 10K type strain sequencing project: providing services to taxonomists for standard genome sequencing and annotation.</title>
        <authorList>
            <consortium name="The Broad Institute Genomics Platform"/>
            <consortium name="The Broad Institute Genome Sequencing Center for Infectious Disease"/>
            <person name="Wu L."/>
            <person name="Ma J."/>
        </authorList>
    </citation>
    <scope>NUCLEOTIDE SEQUENCE [LARGE SCALE GENOMIC DNA]</scope>
    <source>
        <strain evidence="2">CCUG 70865</strain>
    </source>
</reference>
<evidence type="ECO:0000313" key="1">
    <source>
        <dbReference type="EMBL" id="MFD1602120.1"/>
    </source>
</evidence>
<dbReference type="EMBL" id="JBHUDZ010000005">
    <property type="protein sequence ID" value="MFD1602120.1"/>
    <property type="molecule type" value="Genomic_DNA"/>
</dbReference>
<organism evidence="1 2">
    <name type="scientific">Flavobacterium artemisiae</name>
    <dbReference type="NCBI Taxonomy" id="2126556"/>
    <lineage>
        <taxon>Bacteria</taxon>
        <taxon>Pseudomonadati</taxon>
        <taxon>Bacteroidota</taxon>
        <taxon>Flavobacteriia</taxon>
        <taxon>Flavobacteriales</taxon>
        <taxon>Flavobacteriaceae</taxon>
        <taxon>Flavobacterium</taxon>
    </lineage>
</organism>
<name>A0ABW4HAK4_9FLAO</name>